<dbReference type="InterPro" id="IPR013785">
    <property type="entry name" value="Aldolase_TIM"/>
</dbReference>
<evidence type="ECO:0000313" key="2">
    <source>
        <dbReference type="Proteomes" id="UP000649345"/>
    </source>
</evidence>
<organism evidence="1 2">
    <name type="scientific">Anaerosacchariphilus hominis</name>
    <dbReference type="NCBI Taxonomy" id="2763017"/>
    <lineage>
        <taxon>Bacteria</taxon>
        <taxon>Bacillati</taxon>
        <taxon>Bacillota</taxon>
        <taxon>Clostridia</taxon>
        <taxon>Lachnospirales</taxon>
        <taxon>Lachnospiraceae</taxon>
        <taxon>Anaerosacchariphilus</taxon>
    </lineage>
</organism>
<evidence type="ECO:0008006" key="3">
    <source>
        <dbReference type="Google" id="ProtNLM"/>
    </source>
</evidence>
<dbReference type="RefSeq" id="WP_186873303.1">
    <property type="nucleotide sequence ID" value="NZ_JACOOR010000002.1"/>
</dbReference>
<reference evidence="1" key="1">
    <citation type="submission" date="2020-08" db="EMBL/GenBank/DDBJ databases">
        <title>Genome public.</title>
        <authorList>
            <person name="Liu C."/>
            <person name="Sun Q."/>
        </authorList>
    </citation>
    <scope>NUCLEOTIDE SEQUENCE</scope>
    <source>
        <strain evidence="1">NSJ-68</strain>
    </source>
</reference>
<dbReference type="InterPro" id="IPR000887">
    <property type="entry name" value="Aldlse_KDPG_KHG"/>
</dbReference>
<name>A0A923LA69_9FIRM</name>
<accession>A0A923LA69</accession>
<dbReference type="Pfam" id="PF01081">
    <property type="entry name" value="Aldolase"/>
    <property type="match status" value="1"/>
</dbReference>
<keyword evidence="2" id="KW-1185">Reference proteome</keyword>
<dbReference type="SUPFAM" id="SSF51569">
    <property type="entry name" value="Aldolase"/>
    <property type="match status" value="1"/>
</dbReference>
<evidence type="ECO:0000313" key="1">
    <source>
        <dbReference type="EMBL" id="MBC5658758.1"/>
    </source>
</evidence>
<proteinExistence type="predicted"/>
<dbReference type="Proteomes" id="UP000649345">
    <property type="component" value="Unassembled WGS sequence"/>
</dbReference>
<dbReference type="EMBL" id="JACOOR010000002">
    <property type="protein sequence ID" value="MBC5658758.1"/>
    <property type="molecule type" value="Genomic_DNA"/>
</dbReference>
<protein>
    <recommendedName>
        <fullName evidence="3">Bifunctional 4-hydroxy-2-oxoglutarate aldolase/2-dehydro-3-deoxy-phosphogluconate aldolase</fullName>
    </recommendedName>
</protein>
<gene>
    <name evidence="1" type="ORF">H8S44_03090</name>
</gene>
<comment type="caution">
    <text evidence="1">The sequence shown here is derived from an EMBL/GenBank/DDBJ whole genome shotgun (WGS) entry which is preliminary data.</text>
</comment>
<dbReference type="AlphaFoldDB" id="A0A923LA69"/>
<dbReference type="Gene3D" id="3.20.20.70">
    <property type="entry name" value="Aldolase class I"/>
    <property type="match status" value="1"/>
</dbReference>
<dbReference type="GO" id="GO:0016829">
    <property type="term" value="F:lyase activity"/>
    <property type="evidence" value="ECO:0007669"/>
    <property type="project" value="InterPro"/>
</dbReference>
<sequence length="65" mass="7336">MSFIPTGSISAANIQEYLSFNRIIACGGSWMVKDAFIKAGNFAEIRRLTRKAVNLVQQPVRYQEK</sequence>